<dbReference type="PROSITE" id="PS51257">
    <property type="entry name" value="PROKAR_LIPOPROTEIN"/>
    <property type="match status" value="1"/>
</dbReference>
<feature type="chain" id="PRO_5045426503" evidence="1">
    <location>
        <begin position="31"/>
        <end position="134"/>
    </location>
</feature>
<organism evidence="2 3">
    <name type="scientific">Microbacterium luteolum</name>
    <name type="common">Aureobacterium luteolum</name>
    <dbReference type="NCBI Taxonomy" id="69367"/>
    <lineage>
        <taxon>Bacteria</taxon>
        <taxon>Bacillati</taxon>
        <taxon>Actinomycetota</taxon>
        <taxon>Actinomycetes</taxon>
        <taxon>Micrococcales</taxon>
        <taxon>Microbacteriaceae</taxon>
        <taxon>Microbacterium</taxon>
    </lineage>
</organism>
<dbReference type="Proteomes" id="UP001215097">
    <property type="component" value="Chromosome"/>
</dbReference>
<dbReference type="RefSeq" id="WP_282217066.1">
    <property type="nucleotide sequence ID" value="NZ_BAAAUN010000001.1"/>
</dbReference>
<dbReference type="EMBL" id="CP078075">
    <property type="protein sequence ID" value="WDM43215.1"/>
    <property type="molecule type" value="Genomic_DNA"/>
</dbReference>
<proteinExistence type="predicted"/>
<name>A0ABY7XM45_MICLT</name>
<gene>
    <name evidence="2" type="ORF">KV395_08105</name>
</gene>
<accession>A0ABY7XM45</accession>
<evidence type="ECO:0000313" key="2">
    <source>
        <dbReference type="EMBL" id="WDM43215.1"/>
    </source>
</evidence>
<sequence>MRKQISRALSPAAVGIVLVLTGCTATHASAVRINSDGSVDYVTCVSDADDWYAVSYESDDQQQGVELHPVEALSASSEGSVVHFSPPDDEWYSIAVGASVFSSVRIRSESFTPGEWQWNNVGWFDTKDRCSIEE</sequence>
<evidence type="ECO:0000256" key="1">
    <source>
        <dbReference type="SAM" id="SignalP"/>
    </source>
</evidence>
<protein>
    <submittedName>
        <fullName evidence="2">Uncharacterized protein</fullName>
    </submittedName>
</protein>
<feature type="signal peptide" evidence="1">
    <location>
        <begin position="1"/>
        <end position="30"/>
    </location>
</feature>
<keyword evidence="1" id="KW-0732">Signal</keyword>
<evidence type="ECO:0000313" key="3">
    <source>
        <dbReference type="Proteomes" id="UP001215097"/>
    </source>
</evidence>
<reference evidence="2 3" key="1">
    <citation type="submission" date="2021-06" db="EMBL/GenBank/DDBJ databases">
        <title>Genome-based taxonomic framework of Microbacterium strains isolated from marine environment, the description of four new species and reclassification of four preexisting species.</title>
        <authorList>
            <person name="Lee S.D."/>
            <person name="Kim S.-M."/>
            <person name="Byeon Y.-S."/>
            <person name="Yang H.L."/>
            <person name="Kim I.S."/>
        </authorList>
    </citation>
    <scope>NUCLEOTIDE SEQUENCE [LARGE SCALE GENOMIC DNA]</scope>
    <source>
        <strain evidence="2 3">KACC 14465</strain>
    </source>
</reference>
<keyword evidence="3" id="KW-1185">Reference proteome</keyword>